<dbReference type="InterPro" id="IPR041183">
    <property type="entry name" value="Cyclophilin-like"/>
</dbReference>
<dbReference type="EMBL" id="JBHRSB010000004">
    <property type="protein sequence ID" value="MFC3001078.1"/>
    <property type="molecule type" value="Genomic_DNA"/>
</dbReference>
<feature type="domain" description="Cyclophilin-like" evidence="1">
    <location>
        <begin position="26"/>
        <end position="132"/>
    </location>
</feature>
<organism evidence="2 3">
    <name type="scientific">Falsiroseomonas tokyonensis</name>
    <dbReference type="NCBI Taxonomy" id="430521"/>
    <lineage>
        <taxon>Bacteria</taxon>
        <taxon>Pseudomonadati</taxon>
        <taxon>Pseudomonadota</taxon>
        <taxon>Alphaproteobacteria</taxon>
        <taxon>Acetobacterales</taxon>
        <taxon>Roseomonadaceae</taxon>
        <taxon>Falsiroseomonas</taxon>
    </lineage>
</organism>
<sequence length="135" mass="14698">MLKSITAAVAAALWSDPALAQERIRITSDWGEVAVELADNDAARRLMQMLPLTLSMRDHLRQEKTGRLPEPLPAADRQQDFAVGTLGLWASGNLVIYYRSGRVPLPGIVVLGQVSGDVAIFDRPGPVTVRLERGP</sequence>
<evidence type="ECO:0000259" key="1">
    <source>
        <dbReference type="Pfam" id="PF18050"/>
    </source>
</evidence>
<dbReference type="Pfam" id="PF18050">
    <property type="entry name" value="Cyclophil_like2"/>
    <property type="match status" value="1"/>
</dbReference>
<reference evidence="3" key="1">
    <citation type="journal article" date="2019" name="Int. J. Syst. Evol. Microbiol.">
        <title>The Global Catalogue of Microorganisms (GCM) 10K type strain sequencing project: providing services to taxonomists for standard genome sequencing and annotation.</title>
        <authorList>
            <consortium name="The Broad Institute Genomics Platform"/>
            <consortium name="The Broad Institute Genome Sequencing Center for Infectious Disease"/>
            <person name="Wu L."/>
            <person name="Ma J."/>
        </authorList>
    </citation>
    <scope>NUCLEOTIDE SEQUENCE [LARGE SCALE GENOMIC DNA]</scope>
    <source>
        <strain evidence="3">CGMCC 1.16855</strain>
    </source>
</reference>
<dbReference type="Proteomes" id="UP001595420">
    <property type="component" value="Unassembled WGS sequence"/>
</dbReference>
<accession>A0ABV7BWW1</accession>
<evidence type="ECO:0000313" key="3">
    <source>
        <dbReference type="Proteomes" id="UP001595420"/>
    </source>
</evidence>
<comment type="caution">
    <text evidence="2">The sequence shown here is derived from an EMBL/GenBank/DDBJ whole genome shotgun (WGS) entry which is preliminary data.</text>
</comment>
<protein>
    <submittedName>
        <fullName evidence="2">Cyclophilin-like fold protein</fullName>
    </submittedName>
</protein>
<proteinExistence type="predicted"/>
<gene>
    <name evidence="2" type="ORF">ACFOD3_14330</name>
</gene>
<name>A0ABV7BWW1_9PROT</name>
<keyword evidence="3" id="KW-1185">Reference proteome</keyword>
<evidence type="ECO:0000313" key="2">
    <source>
        <dbReference type="EMBL" id="MFC3001078.1"/>
    </source>
</evidence>
<dbReference type="RefSeq" id="WP_216837170.1">
    <property type="nucleotide sequence ID" value="NZ_JAFNJS010000004.1"/>
</dbReference>